<gene>
    <name evidence="1" type="ORF">E2R66_01105</name>
</gene>
<comment type="caution">
    <text evidence="1">The sequence shown here is derived from an EMBL/GenBank/DDBJ whole genome shotgun (WGS) entry which is preliminary data.</text>
</comment>
<dbReference type="RefSeq" id="WP_133229693.1">
    <property type="nucleotide sequence ID" value="NZ_SOZE01000001.1"/>
</dbReference>
<evidence type="ECO:0000313" key="1">
    <source>
        <dbReference type="EMBL" id="TFF40807.1"/>
    </source>
</evidence>
<name>A0A4Y8SQL3_9SPHI</name>
<dbReference type="EMBL" id="SOZE01000001">
    <property type="protein sequence ID" value="TFF40807.1"/>
    <property type="molecule type" value="Genomic_DNA"/>
</dbReference>
<accession>A0A4Y8SQL3</accession>
<evidence type="ECO:0000313" key="2">
    <source>
        <dbReference type="Proteomes" id="UP000297540"/>
    </source>
</evidence>
<protein>
    <submittedName>
        <fullName evidence="1">Uncharacterized protein</fullName>
    </submittedName>
</protein>
<reference evidence="1 2" key="1">
    <citation type="journal article" date="2017" name="Int. J. Syst. Evol. Microbiol.">
        <title>Mucilaginibacterpsychrotolerans sp. nov., isolated from peatlands.</title>
        <authorList>
            <person name="Deng Y."/>
            <person name="Shen L."/>
            <person name="Xu B."/>
            <person name="Liu Y."/>
            <person name="Gu Z."/>
            <person name="Liu H."/>
            <person name="Zhou Y."/>
        </authorList>
    </citation>
    <scope>NUCLEOTIDE SEQUENCE [LARGE SCALE GENOMIC DNA]</scope>
    <source>
        <strain evidence="1 2">NH7-4</strain>
    </source>
</reference>
<proteinExistence type="predicted"/>
<dbReference type="OrthoDB" id="797136at2"/>
<dbReference type="Proteomes" id="UP000297540">
    <property type="component" value="Unassembled WGS sequence"/>
</dbReference>
<organism evidence="1 2">
    <name type="scientific">Mucilaginibacter psychrotolerans</name>
    <dbReference type="NCBI Taxonomy" id="1524096"/>
    <lineage>
        <taxon>Bacteria</taxon>
        <taxon>Pseudomonadati</taxon>
        <taxon>Bacteroidota</taxon>
        <taxon>Sphingobacteriia</taxon>
        <taxon>Sphingobacteriales</taxon>
        <taxon>Sphingobacteriaceae</taxon>
        <taxon>Mucilaginibacter</taxon>
    </lineage>
</organism>
<keyword evidence="2" id="KW-1185">Reference proteome</keyword>
<dbReference type="AlphaFoldDB" id="A0A4Y8SQL3"/>
<sequence length="155" mass="17607">MKKASFIAIALLIIPLLYGFAGFMDEQAWVSWGNRVLTEAYDPSGEPNIAHWEIALTTDHFIRIRKTYQQGNQAYYSFNIKRIRAMNYQRTTADTLADTLQVRTLTDDIIIQTFDDPNGDLDSVATSLKIPVVKLSPARLDSLKEAFTFLKKKGM</sequence>